<feature type="compositionally biased region" description="Polar residues" evidence="1">
    <location>
        <begin position="79"/>
        <end position="93"/>
    </location>
</feature>
<dbReference type="InterPro" id="IPR046934">
    <property type="entry name" value="PIR2-like"/>
</dbReference>
<feature type="region of interest" description="Disordered" evidence="1">
    <location>
        <begin position="79"/>
        <end position="118"/>
    </location>
</feature>
<reference evidence="2" key="1">
    <citation type="journal article" date="2022" name="Plant J.">
        <title>Strategies of tolerance reflected in two North American maple genomes.</title>
        <authorList>
            <person name="McEvoy S.L."/>
            <person name="Sezen U.U."/>
            <person name="Trouern-Trend A."/>
            <person name="McMahon S.M."/>
            <person name="Schaberg P.G."/>
            <person name="Yang J."/>
            <person name="Wegrzyn J.L."/>
            <person name="Swenson N.G."/>
        </authorList>
    </citation>
    <scope>NUCLEOTIDE SEQUENCE</scope>
    <source>
        <strain evidence="2">91603</strain>
    </source>
</reference>
<name>A0AAD5J5V0_ACENE</name>
<feature type="compositionally biased region" description="Basic and acidic residues" evidence="1">
    <location>
        <begin position="172"/>
        <end position="181"/>
    </location>
</feature>
<evidence type="ECO:0000313" key="2">
    <source>
        <dbReference type="EMBL" id="KAI9185887.1"/>
    </source>
</evidence>
<feature type="region of interest" description="Disordered" evidence="1">
    <location>
        <begin position="155"/>
        <end position="181"/>
    </location>
</feature>
<dbReference type="Proteomes" id="UP001064489">
    <property type="component" value="Chromosome 3"/>
</dbReference>
<evidence type="ECO:0000256" key="1">
    <source>
        <dbReference type="SAM" id="MobiDB-lite"/>
    </source>
</evidence>
<comment type="caution">
    <text evidence="2">The sequence shown here is derived from an EMBL/GenBank/DDBJ whole genome shotgun (WGS) entry which is preliminary data.</text>
</comment>
<dbReference type="EMBL" id="JAJSOW010000100">
    <property type="protein sequence ID" value="KAI9185887.1"/>
    <property type="molecule type" value="Genomic_DNA"/>
</dbReference>
<dbReference type="AlphaFoldDB" id="A0AAD5J5V0"/>
<feature type="compositionally biased region" description="Basic and acidic residues" evidence="1">
    <location>
        <begin position="100"/>
        <end position="112"/>
    </location>
</feature>
<reference evidence="2" key="2">
    <citation type="submission" date="2023-02" db="EMBL/GenBank/DDBJ databases">
        <authorList>
            <person name="Swenson N.G."/>
            <person name="Wegrzyn J.L."/>
            <person name="Mcevoy S.L."/>
        </authorList>
    </citation>
    <scope>NUCLEOTIDE SEQUENCE</scope>
    <source>
        <strain evidence="2">91603</strain>
        <tissue evidence="2">Leaf</tissue>
    </source>
</reference>
<protein>
    <submittedName>
        <fullName evidence="2">Uncharacterized protein</fullName>
    </submittedName>
</protein>
<accession>A0AAD5J5V0</accession>
<evidence type="ECO:0000313" key="3">
    <source>
        <dbReference type="Proteomes" id="UP001064489"/>
    </source>
</evidence>
<dbReference type="PANTHER" id="PTHR46405:SF4">
    <property type="entry name" value="E3 UBIQUITIN-PROTEIN LIGASE RF298-RELATED"/>
    <property type="match status" value="1"/>
</dbReference>
<proteinExistence type="predicted"/>
<sequence length="266" mass="29687">MFLHFDYLFNYVVTADIEATGEDICELRLGCKEDKMAGTDCNKVESSVGSSQDKRSKNKRKLADHFQLNPVSLSSSLTEFPQNEQISKKTQNPLSNLQSLKEESSQSEKDPIEEYQSSEWDDPYVRSLEELLSASLQTLFKGAIKRIVDYAVEKREDDAGENGARRSASVVRPERGRRQEELAPPTAIVSVESHCCRKKLFLKGDVKKALTFAGYKKAFGTAAAKVAEQMCKGVGKGQSLAADFILMWKVENLPFEIAIAHHLISS</sequence>
<keyword evidence="3" id="KW-1185">Reference proteome</keyword>
<gene>
    <name evidence="2" type="ORF">LWI28_011592</name>
</gene>
<dbReference type="PANTHER" id="PTHR46405">
    <property type="entry name" value="OS05G0141500 PROTEIN"/>
    <property type="match status" value="1"/>
</dbReference>
<organism evidence="2 3">
    <name type="scientific">Acer negundo</name>
    <name type="common">Box elder</name>
    <dbReference type="NCBI Taxonomy" id="4023"/>
    <lineage>
        <taxon>Eukaryota</taxon>
        <taxon>Viridiplantae</taxon>
        <taxon>Streptophyta</taxon>
        <taxon>Embryophyta</taxon>
        <taxon>Tracheophyta</taxon>
        <taxon>Spermatophyta</taxon>
        <taxon>Magnoliopsida</taxon>
        <taxon>eudicotyledons</taxon>
        <taxon>Gunneridae</taxon>
        <taxon>Pentapetalae</taxon>
        <taxon>rosids</taxon>
        <taxon>malvids</taxon>
        <taxon>Sapindales</taxon>
        <taxon>Sapindaceae</taxon>
        <taxon>Hippocastanoideae</taxon>
        <taxon>Acereae</taxon>
        <taxon>Acer</taxon>
    </lineage>
</organism>